<evidence type="ECO:0000256" key="5">
    <source>
        <dbReference type="ARBA" id="ARBA00022786"/>
    </source>
</evidence>
<feature type="domain" description="BTB" evidence="8">
    <location>
        <begin position="54"/>
        <end position="120"/>
    </location>
</feature>
<dbReference type="SUPFAM" id="SSF117281">
    <property type="entry name" value="Kelch motif"/>
    <property type="match status" value="1"/>
</dbReference>
<comment type="function">
    <text evidence="7">Probable substrate-specific adapter of an E3 ubiquitin-protein ligase complex which mediates the ubiquitination and subsequent proteasomal degradation of target proteins. May have a role in synapse differentiation and growth.</text>
</comment>
<keyword evidence="3" id="KW-0880">Kelch repeat</keyword>
<dbReference type="AlphaFoldDB" id="A0A2H8TZG9"/>
<dbReference type="PIRSF" id="PIRSF037037">
    <property type="entry name" value="Kelch-like_protein_gigaxonin"/>
    <property type="match status" value="1"/>
</dbReference>
<dbReference type="UniPathway" id="UPA00143"/>
<name>A0A2H8TZG9_9HEMI</name>
<gene>
    <name evidence="9" type="primary">kel_3</name>
</gene>
<sequence length="598" mass="67666">MSVNEMNDLQTACENDLKPTVEFKNSELKNFTNCTHSVQLLEDLKLLRDNGDLCDIKLKANDGIIIFGHRNVLVAASKYFREILECFDRNKSLINIKKLDSTVLKILLDYIYTGNIEVSDKNVYVLLPAANLLQLDYVSSVCADCLKTYLDASNCLSIKEFAKLHNSTELLSSSEAFINKHFLQVVKSDEFISLTHEKVIELISCNDIAVPCEEKIFECVINWVKHDLDLRENFLPQLMEHVRLPLVAPNILKRIIEEPLLKNSPKYNDIVSEALHFHLIKTVQYFTIPLTIRCNPRQFGSLKKIILLFCYFKVPSLELIAIWFDPVSNLFKAAGKLKTDIVKYNIDKKLGVMREQFVFAMGDNGENLFQSVNMLDVFSPSFCWKPMADMLVYRKNPGVGIIKDSIYAIGGFNIHHGSLSSVEVFDVSIQKWKMVSSMNTERANFGVGVLNDHLYVVGGIIGNHYLKSVEYYDPTLDTWTPVGKLLKCYGEVGVGVLNGVMYAIGGSDYLKSVEAYRPSDGVWFSIPDMIEGRIQPGVVVLNGLLYVFGGNSVFNRLSREVYDPYTNTWSIDYLFQDKDYTSVCSAVVTKTPPDLIAN</sequence>
<keyword evidence="4" id="KW-0677">Repeat</keyword>
<evidence type="ECO:0000256" key="4">
    <source>
        <dbReference type="ARBA" id="ARBA00022737"/>
    </source>
</evidence>
<dbReference type="EMBL" id="GFXV01007505">
    <property type="protein sequence ID" value="MBW19310.1"/>
    <property type="molecule type" value="Transcribed_RNA"/>
</dbReference>
<dbReference type="InterPro" id="IPR011333">
    <property type="entry name" value="SKP1/BTB/POZ_sf"/>
</dbReference>
<reference evidence="9" key="1">
    <citation type="submission" date="2017-10" db="EMBL/GenBank/DDBJ databases">
        <title>Transcriptome Assembly of Sugarcane Aphid Adults.</title>
        <authorList>
            <person name="Scully E.D."/>
            <person name="Palmer N.A."/>
            <person name="Geib S.M."/>
            <person name="Sarath G."/>
            <person name="Sattler S.E."/>
        </authorList>
    </citation>
    <scope>NUCLEOTIDE SEQUENCE</scope>
    <source>
        <tissue evidence="9">Whole body</tissue>
    </source>
</reference>
<dbReference type="Pfam" id="PF01344">
    <property type="entry name" value="Kelch_1"/>
    <property type="match status" value="4"/>
</dbReference>
<dbReference type="PANTHER" id="PTHR24412">
    <property type="entry name" value="KELCH PROTEIN"/>
    <property type="match status" value="1"/>
</dbReference>
<dbReference type="PROSITE" id="PS50097">
    <property type="entry name" value="BTB"/>
    <property type="match status" value="1"/>
</dbReference>
<protein>
    <recommendedName>
        <fullName evidence="2">Kelch-like protein diablo</fullName>
    </recommendedName>
</protein>
<evidence type="ECO:0000259" key="8">
    <source>
        <dbReference type="PROSITE" id="PS50097"/>
    </source>
</evidence>
<keyword evidence="6" id="KW-0009">Actin-binding</keyword>
<dbReference type="Gene3D" id="1.25.40.420">
    <property type="match status" value="1"/>
</dbReference>
<evidence type="ECO:0000256" key="2">
    <source>
        <dbReference type="ARBA" id="ARBA00013699"/>
    </source>
</evidence>
<dbReference type="Gene3D" id="3.30.710.10">
    <property type="entry name" value="Potassium Channel Kv1.1, Chain A"/>
    <property type="match status" value="1"/>
</dbReference>
<dbReference type="SMART" id="SM00225">
    <property type="entry name" value="BTB"/>
    <property type="match status" value="1"/>
</dbReference>
<dbReference type="PANTHER" id="PTHR24412:SF466">
    <property type="entry name" value="RING CANAL KELCH PROTEIN"/>
    <property type="match status" value="1"/>
</dbReference>
<dbReference type="GO" id="GO:0016567">
    <property type="term" value="P:protein ubiquitination"/>
    <property type="evidence" value="ECO:0007669"/>
    <property type="project" value="UniProtKB-UniPathway"/>
</dbReference>
<dbReference type="InterPro" id="IPR006652">
    <property type="entry name" value="Kelch_1"/>
</dbReference>
<evidence type="ECO:0000313" key="9">
    <source>
        <dbReference type="EMBL" id="MBW19310.1"/>
    </source>
</evidence>
<comment type="pathway">
    <text evidence="1">Protein modification; protein ubiquitination.</text>
</comment>
<dbReference type="OrthoDB" id="6604492at2759"/>
<accession>A0A2H8TZG9</accession>
<dbReference type="SMART" id="SM00612">
    <property type="entry name" value="Kelch"/>
    <property type="match status" value="3"/>
</dbReference>
<evidence type="ECO:0000256" key="3">
    <source>
        <dbReference type="ARBA" id="ARBA00022441"/>
    </source>
</evidence>
<keyword evidence="5" id="KW-0833">Ubl conjugation pathway</keyword>
<dbReference type="InterPro" id="IPR011705">
    <property type="entry name" value="BACK"/>
</dbReference>
<evidence type="ECO:0000256" key="7">
    <source>
        <dbReference type="ARBA" id="ARBA00043912"/>
    </source>
</evidence>
<dbReference type="SUPFAM" id="SSF54695">
    <property type="entry name" value="POZ domain"/>
    <property type="match status" value="1"/>
</dbReference>
<evidence type="ECO:0000256" key="6">
    <source>
        <dbReference type="ARBA" id="ARBA00023203"/>
    </source>
</evidence>
<evidence type="ECO:0000256" key="1">
    <source>
        <dbReference type="ARBA" id="ARBA00004906"/>
    </source>
</evidence>
<dbReference type="GO" id="GO:0003779">
    <property type="term" value="F:actin binding"/>
    <property type="evidence" value="ECO:0007669"/>
    <property type="project" value="UniProtKB-KW"/>
</dbReference>
<dbReference type="InterPro" id="IPR017096">
    <property type="entry name" value="BTB-kelch_protein"/>
</dbReference>
<proteinExistence type="predicted"/>
<dbReference type="Gene3D" id="2.120.10.80">
    <property type="entry name" value="Kelch-type beta propeller"/>
    <property type="match status" value="1"/>
</dbReference>
<dbReference type="SMART" id="SM00875">
    <property type="entry name" value="BACK"/>
    <property type="match status" value="1"/>
</dbReference>
<dbReference type="InterPro" id="IPR015915">
    <property type="entry name" value="Kelch-typ_b-propeller"/>
</dbReference>
<dbReference type="Pfam" id="PF00651">
    <property type="entry name" value="BTB"/>
    <property type="match status" value="1"/>
</dbReference>
<dbReference type="InterPro" id="IPR000210">
    <property type="entry name" value="BTB/POZ_dom"/>
</dbReference>
<organism evidence="9">
    <name type="scientific">Melanaphis sacchari</name>
    <dbReference type="NCBI Taxonomy" id="742174"/>
    <lineage>
        <taxon>Eukaryota</taxon>
        <taxon>Metazoa</taxon>
        <taxon>Ecdysozoa</taxon>
        <taxon>Arthropoda</taxon>
        <taxon>Hexapoda</taxon>
        <taxon>Insecta</taxon>
        <taxon>Pterygota</taxon>
        <taxon>Neoptera</taxon>
        <taxon>Paraneoptera</taxon>
        <taxon>Hemiptera</taxon>
        <taxon>Sternorrhyncha</taxon>
        <taxon>Aphidomorpha</taxon>
        <taxon>Aphidoidea</taxon>
        <taxon>Aphididae</taxon>
        <taxon>Aphidini</taxon>
        <taxon>Melanaphis</taxon>
    </lineage>
</organism>
<dbReference type="Pfam" id="PF07707">
    <property type="entry name" value="BACK"/>
    <property type="match status" value="1"/>
</dbReference>
<dbReference type="FunFam" id="1.25.40.420:FF:000001">
    <property type="entry name" value="Kelch-like family member 12"/>
    <property type="match status" value="1"/>
</dbReference>